<evidence type="ECO:0000313" key="2">
    <source>
        <dbReference type="EMBL" id="MDN5202316.1"/>
    </source>
</evidence>
<dbReference type="CDD" id="cd09872">
    <property type="entry name" value="PIN_Sll0205-like"/>
    <property type="match status" value="1"/>
</dbReference>
<dbReference type="PANTHER" id="PTHR36173">
    <property type="entry name" value="RIBONUCLEASE VAPC16-RELATED"/>
    <property type="match status" value="1"/>
</dbReference>
<gene>
    <name evidence="2" type="ORF">QQ008_13100</name>
</gene>
<dbReference type="InterPro" id="IPR029060">
    <property type="entry name" value="PIN-like_dom_sf"/>
</dbReference>
<evidence type="ECO:0000313" key="3">
    <source>
        <dbReference type="Proteomes" id="UP001172082"/>
    </source>
</evidence>
<sequence>MTNAFLLDTHTLLWFLEGSTKLSQKVKNTILDKSNSCYISMASLWEMAIKIKLGKLELEIEFQQLAELLYQNNINIIQISFEHIQHLLKLEDVHRDPFDRIIISQAIFEKLIVISKDENFSKYKELKVIW</sequence>
<accession>A0ABT8KNN2</accession>
<dbReference type="RefSeq" id="WP_346752341.1">
    <property type="nucleotide sequence ID" value="NZ_JAUJEA010000004.1"/>
</dbReference>
<dbReference type="InterPro" id="IPR052919">
    <property type="entry name" value="TA_system_RNase"/>
</dbReference>
<protein>
    <submittedName>
        <fullName evidence="2">Type II toxin-antitoxin system VapC family toxin</fullName>
    </submittedName>
</protein>
<reference evidence="2" key="1">
    <citation type="submission" date="2023-06" db="EMBL/GenBank/DDBJ databases">
        <title>Genomic of Parafulvivirga corallium.</title>
        <authorList>
            <person name="Wang G."/>
        </authorList>
    </citation>
    <scope>NUCLEOTIDE SEQUENCE</scope>
    <source>
        <strain evidence="2">BMA10</strain>
    </source>
</reference>
<comment type="caution">
    <text evidence="2">The sequence shown here is derived from an EMBL/GenBank/DDBJ whole genome shotgun (WGS) entry which is preliminary data.</text>
</comment>
<dbReference type="Proteomes" id="UP001172082">
    <property type="component" value="Unassembled WGS sequence"/>
</dbReference>
<feature type="domain" description="PIN" evidence="1">
    <location>
        <begin position="6"/>
        <end position="125"/>
    </location>
</feature>
<dbReference type="InterPro" id="IPR002716">
    <property type="entry name" value="PIN_dom"/>
</dbReference>
<dbReference type="Pfam" id="PF01850">
    <property type="entry name" value="PIN"/>
    <property type="match status" value="1"/>
</dbReference>
<proteinExistence type="predicted"/>
<dbReference type="InterPro" id="IPR041705">
    <property type="entry name" value="PIN_Sll0205"/>
</dbReference>
<keyword evidence="3" id="KW-1185">Reference proteome</keyword>
<dbReference type="EMBL" id="JAUJEA010000004">
    <property type="protein sequence ID" value="MDN5202316.1"/>
    <property type="molecule type" value="Genomic_DNA"/>
</dbReference>
<dbReference type="Gene3D" id="3.40.50.1010">
    <property type="entry name" value="5'-nuclease"/>
    <property type="match status" value="1"/>
</dbReference>
<dbReference type="PANTHER" id="PTHR36173:SF2">
    <property type="entry name" value="RIBONUCLEASE VAPC16"/>
    <property type="match status" value="1"/>
</dbReference>
<dbReference type="SUPFAM" id="SSF88723">
    <property type="entry name" value="PIN domain-like"/>
    <property type="match status" value="1"/>
</dbReference>
<name>A0ABT8KNN2_9BACT</name>
<evidence type="ECO:0000259" key="1">
    <source>
        <dbReference type="Pfam" id="PF01850"/>
    </source>
</evidence>
<organism evidence="2 3">
    <name type="scientific">Splendidivirga corallicola</name>
    <dbReference type="NCBI Taxonomy" id="3051826"/>
    <lineage>
        <taxon>Bacteria</taxon>
        <taxon>Pseudomonadati</taxon>
        <taxon>Bacteroidota</taxon>
        <taxon>Cytophagia</taxon>
        <taxon>Cytophagales</taxon>
        <taxon>Splendidivirgaceae</taxon>
        <taxon>Splendidivirga</taxon>
    </lineage>
</organism>